<proteinExistence type="predicted"/>
<dbReference type="EMBL" id="JAKCXM010000005">
    <property type="protein sequence ID" value="KAJ0409278.1"/>
    <property type="molecule type" value="Genomic_DNA"/>
</dbReference>
<feature type="region of interest" description="Disordered" evidence="1">
    <location>
        <begin position="1"/>
        <end position="37"/>
    </location>
</feature>
<name>A0AAD5MBK3_PYTIN</name>
<protein>
    <submittedName>
        <fullName evidence="2">Uncharacterized protein</fullName>
    </submittedName>
</protein>
<evidence type="ECO:0000313" key="3">
    <source>
        <dbReference type="Proteomes" id="UP001209570"/>
    </source>
</evidence>
<evidence type="ECO:0000256" key="1">
    <source>
        <dbReference type="SAM" id="MobiDB-lite"/>
    </source>
</evidence>
<gene>
    <name evidence="2" type="ORF">P43SY_006775</name>
</gene>
<dbReference type="Proteomes" id="UP001209570">
    <property type="component" value="Unassembled WGS sequence"/>
</dbReference>
<reference evidence="2" key="1">
    <citation type="submission" date="2021-12" db="EMBL/GenBank/DDBJ databases">
        <title>Prjna785345.</title>
        <authorList>
            <person name="Rujirawat T."/>
            <person name="Krajaejun T."/>
        </authorList>
    </citation>
    <scope>NUCLEOTIDE SEQUENCE</scope>
    <source>
        <strain evidence="2">Pi057C3</strain>
    </source>
</reference>
<sequence length="205" mass="23396">MEFTTYVDDGDGESAGNRPPTISEQEEGGSSDDEEDAWLSLEVARLVEEEKRLDAIGGGYKAQLMDEQELQSLHRAIRTRELQVERDGRMLEYLPRKPMTSPLAAMGRRRHGRTPRVMAPQVDATATEDAPDPFTLRQENLKSFRSLADEIKEMRELQVRYDEVKRMLLDHLDAIRSSKLTDRPNAQEAYEKLEELLAFAAKCTI</sequence>
<evidence type="ECO:0000313" key="2">
    <source>
        <dbReference type="EMBL" id="KAJ0409278.1"/>
    </source>
</evidence>
<comment type="caution">
    <text evidence="2">The sequence shown here is derived from an EMBL/GenBank/DDBJ whole genome shotgun (WGS) entry which is preliminary data.</text>
</comment>
<dbReference type="AlphaFoldDB" id="A0AAD5MBK3"/>
<accession>A0AAD5MBK3</accession>
<feature type="compositionally biased region" description="Acidic residues" evidence="1">
    <location>
        <begin position="24"/>
        <end position="37"/>
    </location>
</feature>
<organism evidence="2 3">
    <name type="scientific">Pythium insidiosum</name>
    <name type="common">Pythiosis disease agent</name>
    <dbReference type="NCBI Taxonomy" id="114742"/>
    <lineage>
        <taxon>Eukaryota</taxon>
        <taxon>Sar</taxon>
        <taxon>Stramenopiles</taxon>
        <taxon>Oomycota</taxon>
        <taxon>Peronosporomycetes</taxon>
        <taxon>Pythiales</taxon>
        <taxon>Pythiaceae</taxon>
        <taxon>Pythium</taxon>
    </lineage>
</organism>
<keyword evidence="3" id="KW-1185">Reference proteome</keyword>